<name>A0A9P3CR73_9PEZI</name>
<evidence type="ECO:0000313" key="1">
    <source>
        <dbReference type="EMBL" id="GIZ44275.1"/>
    </source>
</evidence>
<dbReference type="OrthoDB" id="3639103at2759"/>
<organism evidence="1 2">
    <name type="scientific">Cercospora kikuchii</name>
    <dbReference type="NCBI Taxonomy" id="84275"/>
    <lineage>
        <taxon>Eukaryota</taxon>
        <taxon>Fungi</taxon>
        <taxon>Dikarya</taxon>
        <taxon>Ascomycota</taxon>
        <taxon>Pezizomycotina</taxon>
        <taxon>Dothideomycetes</taxon>
        <taxon>Dothideomycetidae</taxon>
        <taxon>Mycosphaerellales</taxon>
        <taxon>Mycosphaerellaceae</taxon>
        <taxon>Cercospora</taxon>
    </lineage>
</organism>
<comment type="caution">
    <text evidence="1">The sequence shown here is derived from an EMBL/GenBank/DDBJ whole genome shotgun (WGS) entry which is preliminary data.</text>
</comment>
<gene>
    <name evidence="1" type="ORF">CKM354_000747800</name>
</gene>
<evidence type="ECO:0000313" key="2">
    <source>
        <dbReference type="Proteomes" id="UP000825890"/>
    </source>
</evidence>
<sequence length="260" mass="29252">MAVAVWTVNFYGILVTEESYLKGARTHVRAQFQRNIIRKIVPGNVPTELVDQILQDLDNQAKQIVDDMWTACTTADEVARKFSFWPGSVGAELLDIVSRCIDAFPITKHTAADTANFVDGEDRETRYIVLSTSARHPMPYELVERPLAASAHFPNSRIYAGDRGITIAWQGQNGTARHVAADSLSFYRDNDIDTSSINSGEASVQADRIIQLRGVKEAIRDWDAEKMKDFVEKLRLEILPLDPANRMEPEIIQAQRVHAR</sequence>
<dbReference type="Proteomes" id="UP000825890">
    <property type="component" value="Unassembled WGS sequence"/>
</dbReference>
<dbReference type="EMBL" id="BOLY01000004">
    <property type="protein sequence ID" value="GIZ44275.1"/>
    <property type="molecule type" value="Genomic_DNA"/>
</dbReference>
<keyword evidence="2" id="KW-1185">Reference proteome</keyword>
<dbReference type="AlphaFoldDB" id="A0A9P3CR73"/>
<dbReference type="GeneID" id="68293053"/>
<protein>
    <submittedName>
        <fullName evidence="1">Uncharacterized protein</fullName>
    </submittedName>
</protein>
<accession>A0A9P3CR73</accession>
<proteinExistence type="predicted"/>
<reference evidence="1 2" key="1">
    <citation type="submission" date="2021-01" db="EMBL/GenBank/DDBJ databases">
        <title>Cercospora kikuchii MAFF 305040 whole genome shotgun sequence.</title>
        <authorList>
            <person name="Kashiwa T."/>
            <person name="Suzuki T."/>
        </authorList>
    </citation>
    <scope>NUCLEOTIDE SEQUENCE [LARGE SCALE GENOMIC DNA]</scope>
    <source>
        <strain evidence="1 2">MAFF 305040</strain>
    </source>
</reference>
<dbReference type="RefSeq" id="XP_044658762.1">
    <property type="nucleotide sequence ID" value="XM_044802827.1"/>
</dbReference>